<dbReference type="EMBL" id="CAEZXR010000373">
    <property type="protein sequence ID" value="CAB4729528.1"/>
    <property type="molecule type" value="Genomic_DNA"/>
</dbReference>
<proteinExistence type="predicted"/>
<evidence type="ECO:0000313" key="1">
    <source>
        <dbReference type="EMBL" id="CAB4729528.1"/>
    </source>
</evidence>
<gene>
    <name evidence="1" type="ORF">UFOPK2579_02488</name>
</gene>
<accession>A0A6J6S496</accession>
<name>A0A6J6S496_9ZZZZ</name>
<protein>
    <submittedName>
        <fullName evidence="1">Unannotated protein</fullName>
    </submittedName>
</protein>
<organism evidence="1">
    <name type="scientific">freshwater metagenome</name>
    <dbReference type="NCBI Taxonomy" id="449393"/>
    <lineage>
        <taxon>unclassified sequences</taxon>
        <taxon>metagenomes</taxon>
        <taxon>ecological metagenomes</taxon>
    </lineage>
</organism>
<reference evidence="1" key="1">
    <citation type="submission" date="2020-05" db="EMBL/GenBank/DDBJ databases">
        <authorList>
            <person name="Chiriac C."/>
            <person name="Salcher M."/>
            <person name="Ghai R."/>
            <person name="Kavagutti S V."/>
        </authorList>
    </citation>
    <scope>NUCLEOTIDE SEQUENCE</scope>
</reference>
<dbReference type="AlphaFoldDB" id="A0A6J6S496"/>
<sequence length="320" mass="33690">MRASWSHSLPFAFDDARLVVGQPVQVVQGGTPLLTGVLADVQRGDPWTFEAVSLSQLADDFLALDSSGNPTTTISVAVAEAINRGLGWSNGSVFPAVTFGDGAAVQVNKLSALLTPFHDTTLTRWGVDAYGRAFSTTDPTTPRWVLDGSDVEIGLSRDELATVVVARYLGPGGLATVTRTNTAAKARYGTKELPLNLTNLGTISAVTATSYADQVLATAAQPTWLNQVSATPSKLTTVAGDPGDLSLVQAGQVVRIVGIPGRLGRLSGEGVMDGLIGEVSYEDGAREVSLSPTRRARRTLRDVIEALENPPTTSVQTFLR</sequence>